<proteinExistence type="predicted"/>
<name>D3FB45_CONWI</name>
<accession>D3FB45</accession>
<evidence type="ECO:0000313" key="3">
    <source>
        <dbReference type="Proteomes" id="UP000008229"/>
    </source>
</evidence>
<dbReference type="AlphaFoldDB" id="D3FB45"/>
<dbReference type="STRING" id="469383.Cwoe_4824"/>
<feature type="domain" description="DUF6036" evidence="1">
    <location>
        <begin position="6"/>
        <end position="156"/>
    </location>
</feature>
<evidence type="ECO:0000259" key="1">
    <source>
        <dbReference type="Pfam" id="PF19502"/>
    </source>
</evidence>
<protein>
    <recommendedName>
        <fullName evidence="1">DUF6036 domain-containing protein</fullName>
    </recommendedName>
</protein>
<dbReference type="Proteomes" id="UP000008229">
    <property type="component" value="Chromosome"/>
</dbReference>
<dbReference type="eggNOG" id="ENOG5032VDB">
    <property type="taxonomic scope" value="Bacteria"/>
</dbReference>
<dbReference type="HOGENOM" id="CLU_111600_0_0_11"/>
<dbReference type="OrthoDB" id="1524134at2"/>
<dbReference type="KEGG" id="cwo:Cwoe_4824"/>
<dbReference type="InterPro" id="IPR045792">
    <property type="entry name" value="DUF6036"/>
</dbReference>
<evidence type="ECO:0000313" key="2">
    <source>
        <dbReference type="EMBL" id="ADB53237.1"/>
    </source>
</evidence>
<sequence>MKRDELEHVIRAAADVASSDEIVVIGSQAILGAIPDAPATLLWSQEADVYPLRAPERATAIDGALGDGSQFHATFGYYAHGVGPETAIAPAGWQARLVPVRVRRGPRDEREVVGWCMEPHDVVLAKCAAGRERDWEFAREALRHEVVAIGELCRRATELPLPAAGRDEVIRQLRALAAAT</sequence>
<gene>
    <name evidence="2" type="ordered locus">Cwoe_4824</name>
</gene>
<dbReference type="EMBL" id="CP001854">
    <property type="protein sequence ID" value="ADB53237.1"/>
    <property type="molecule type" value="Genomic_DNA"/>
</dbReference>
<reference evidence="2 3" key="1">
    <citation type="journal article" date="2010" name="Stand. Genomic Sci.">
        <title>Complete genome sequence of Conexibacter woesei type strain (ID131577).</title>
        <authorList>
            <person name="Pukall R."/>
            <person name="Lapidus A."/>
            <person name="Glavina Del Rio T."/>
            <person name="Copeland A."/>
            <person name="Tice H."/>
            <person name="Cheng J.-F."/>
            <person name="Lucas S."/>
            <person name="Chen F."/>
            <person name="Nolan M."/>
            <person name="Bruce D."/>
            <person name="Goodwin L."/>
            <person name="Pitluck S."/>
            <person name="Mavromatis K."/>
            <person name="Ivanova N."/>
            <person name="Ovchinnikova G."/>
            <person name="Pati A."/>
            <person name="Chen A."/>
            <person name="Palaniappan K."/>
            <person name="Land M."/>
            <person name="Hauser L."/>
            <person name="Chang Y.-J."/>
            <person name="Jeffries C.D."/>
            <person name="Chain P."/>
            <person name="Meincke L."/>
            <person name="Sims D."/>
            <person name="Brettin T."/>
            <person name="Detter J.C."/>
            <person name="Rohde M."/>
            <person name="Goeker M."/>
            <person name="Bristow J."/>
            <person name="Eisen J.A."/>
            <person name="Markowitz V."/>
            <person name="Kyrpides N.C."/>
            <person name="Klenk H.-P."/>
            <person name="Hugenholtz P."/>
        </authorList>
    </citation>
    <scope>NUCLEOTIDE SEQUENCE [LARGE SCALE GENOMIC DNA]</scope>
    <source>
        <strain evidence="3">DSM 14684 / CIP 108061 / JCM 11494 / NBRC 100937 / ID131577</strain>
    </source>
</reference>
<reference evidence="3" key="2">
    <citation type="submission" date="2010-01" db="EMBL/GenBank/DDBJ databases">
        <title>The complete genome of Conexibacter woesei DSM 14684.</title>
        <authorList>
            <consortium name="US DOE Joint Genome Institute (JGI-PGF)"/>
            <person name="Lucas S."/>
            <person name="Copeland A."/>
            <person name="Lapidus A."/>
            <person name="Glavina del Rio T."/>
            <person name="Dalin E."/>
            <person name="Tice H."/>
            <person name="Bruce D."/>
            <person name="Goodwin L."/>
            <person name="Pitluck S."/>
            <person name="Kyrpides N."/>
            <person name="Mavromatis K."/>
            <person name="Ivanova N."/>
            <person name="Mikhailova N."/>
            <person name="Chertkov O."/>
            <person name="Brettin T."/>
            <person name="Detter J.C."/>
            <person name="Han C."/>
            <person name="Larimer F."/>
            <person name="Land M."/>
            <person name="Hauser L."/>
            <person name="Markowitz V."/>
            <person name="Cheng J.-F."/>
            <person name="Hugenholtz P."/>
            <person name="Woyke T."/>
            <person name="Wu D."/>
            <person name="Pukall R."/>
            <person name="Steenblock K."/>
            <person name="Schneider S."/>
            <person name="Klenk H.-P."/>
            <person name="Eisen J.A."/>
        </authorList>
    </citation>
    <scope>NUCLEOTIDE SEQUENCE [LARGE SCALE GENOMIC DNA]</scope>
    <source>
        <strain evidence="3">DSM 14684 / CIP 108061 / JCM 11494 / NBRC 100937 / ID131577</strain>
    </source>
</reference>
<dbReference type="RefSeq" id="WP_012936288.1">
    <property type="nucleotide sequence ID" value="NC_013739.1"/>
</dbReference>
<organism evidence="2 3">
    <name type="scientific">Conexibacter woesei (strain DSM 14684 / CCUG 47730 / CIP 108061 / JCM 11494 / NBRC 100937 / ID131577)</name>
    <dbReference type="NCBI Taxonomy" id="469383"/>
    <lineage>
        <taxon>Bacteria</taxon>
        <taxon>Bacillati</taxon>
        <taxon>Actinomycetota</taxon>
        <taxon>Thermoleophilia</taxon>
        <taxon>Solirubrobacterales</taxon>
        <taxon>Conexibacteraceae</taxon>
        <taxon>Conexibacter</taxon>
    </lineage>
</organism>
<dbReference type="Pfam" id="PF19502">
    <property type="entry name" value="DUF6036"/>
    <property type="match status" value="1"/>
</dbReference>
<keyword evidence="3" id="KW-1185">Reference proteome</keyword>